<dbReference type="PANTHER" id="PTHR16771:SF0">
    <property type="entry name" value="26S PROTEASOME COMPLEX SUBUNIT SEM1"/>
    <property type="match status" value="1"/>
</dbReference>
<keyword evidence="2" id="KW-0539">Nucleus</keyword>
<keyword evidence="4" id="KW-0812">Transmembrane</keyword>
<feature type="transmembrane region" description="Helical" evidence="4">
    <location>
        <begin position="12"/>
        <end position="34"/>
    </location>
</feature>
<evidence type="ECO:0000256" key="1">
    <source>
        <dbReference type="ARBA" id="ARBA00034491"/>
    </source>
</evidence>
<feature type="compositionally biased region" description="Basic and acidic residues" evidence="3">
    <location>
        <begin position="85"/>
        <end position="97"/>
    </location>
</feature>
<dbReference type="GO" id="GO:0008541">
    <property type="term" value="C:proteasome regulatory particle, lid subcomplex"/>
    <property type="evidence" value="ECO:0007669"/>
    <property type="project" value="UniProtKB-UniRule"/>
</dbReference>
<dbReference type="GO" id="GO:0000724">
    <property type="term" value="P:double-strand break repair via homologous recombination"/>
    <property type="evidence" value="ECO:0007669"/>
    <property type="project" value="TreeGrafter"/>
</dbReference>
<comment type="subcellular location">
    <subcellularLocation>
        <location evidence="2">Nucleus</location>
    </subcellularLocation>
</comment>
<proteinExistence type="inferred from homology"/>
<dbReference type="SMART" id="SM01385">
    <property type="entry name" value="DSS1_SEM1"/>
    <property type="match status" value="1"/>
</dbReference>
<dbReference type="AlphaFoldDB" id="A0A3P7JSD5"/>
<keyword evidence="2" id="KW-0647">Proteasome</keyword>
<sequence>MLDMLCTFFLVYILYIYVPGGLIFTLMSTGITITKKDVPKEKTRKAIDDEEFEEFPVQEWAERTDDADDEEMNVWEDNWDDETHESDFSKQLKEELTKSGQIVS</sequence>
<comment type="similarity">
    <text evidence="1 2">Belongs to the DSS1/SEM1 family.</text>
</comment>
<dbReference type="GO" id="GO:0005634">
    <property type="term" value="C:nucleus"/>
    <property type="evidence" value="ECO:0007669"/>
    <property type="project" value="UniProtKB-SubCell"/>
</dbReference>
<organism evidence="5 6">
    <name type="scientific">Strongylus vulgaris</name>
    <name type="common">Blood worm</name>
    <dbReference type="NCBI Taxonomy" id="40348"/>
    <lineage>
        <taxon>Eukaryota</taxon>
        <taxon>Metazoa</taxon>
        <taxon>Ecdysozoa</taxon>
        <taxon>Nematoda</taxon>
        <taxon>Chromadorea</taxon>
        <taxon>Rhabditida</taxon>
        <taxon>Rhabditina</taxon>
        <taxon>Rhabditomorpha</taxon>
        <taxon>Strongyloidea</taxon>
        <taxon>Strongylidae</taxon>
        <taxon>Strongylus</taxon>
    </lineage>
</organism>
<reference evidence="5 6" key="1">
    <citation type="submission" date="2018-11" db="EMBL/GenBank/DDBJ databases">
        <authorList>
            <consortium name="Pathogen Informatics"/>
        </authorList>
    </citation>
    <scope>NUCLEOTIDE SEQUENCE [LARGE SCALE GENOMIC DNA]</scope>
</reference>
<evidence type="ECO:0000256" key="3">
    <source>
        <dbReference type="SAM" id="MobiDB-lite"/>
    </source>
</evidence>
<name>A0A3P7JSD5_STRVU</name>
<dbReference type="GO" id="GO:0006406">
    <property type="term" value="P:mRNA export from nucleus"/>
    <property type="evidence" value="ECO:0007669"/>
    <property type="project" value="UniProtKB-UniRule"/>
</dbReference>
<dbReference type="PANTHER" id="PTHR16771">
    <property type="entry name" value="26 PROTEASOME COMPLEX SUBUNIT DSS1"/>
    <property type="match status" value="1"/>
</dbReference>
<evidence type="ECO:0000256" key="4">
    <source>
        <dbReference type="SAM" id="Phobius"/>
    </source>
</evidence>
<accession>A0A3P7JSD5</accession>
<dbReference type="OrthoDB" id="5586203at2759"/>
<evidence type="ECO:0000313" key="6">
    <source>
        <dbReference type="Proteomes" id="UP000270094"/>
    </source>
</evidence>
<protein>
    <recommendedName>
        <fullName evidence="2">26S proteasome complex subunit dss-1</fullName>
    </recommendedName>
</protein>
<keyword evidence="6" id="KW-1185">Reference proteome</keyword>
<dbReference type="Proteomes" id="UP000270094">
    <property type="component" value="Unassembled WGS sequence"/>
</dbReference>
<dbReference type="InterPro" id="IPR007834">
    <property type="entry name" value="DSS1_SEM1"/>
</dbReference>
<dbReference type="GO" id="GO:0043248">
    <property type="term" value="P:proteasome assembly"/>
    <property type="evidence" value="ECO:0007669"/>
    <property type="project" value="UniProtKB-UniRule"/>
</dbReference>
<evidence type="ECO:0000313" key="5">
    <source>
        <dbReference type="EMBL" id="VDM82819.1"/>
    </source>
</evidence>
<keyword evidence="4" id="KW-1133">Transmembrane helix</keyword>
<gene>
    <name evidence="5" type="ORF">SVUK_LOCUS17817</name>
</gene>
<comment type="function">
    <text evidence="2">Component of the 26S proteasome, a multiprotein complex involved in the ATP-dependent degradation of ubiquitinated proteins.</text>
</comment>
<keyword evidence="4" id="KW-0472">Membrane</keyword>
<dbReference type="Pfam" id="PF05160">
    <property type="entry name" value="DSS1_SEM1"/>
    <property type="match status" value="1"/>
</dbReference>
<dbReference type="CDD" id="cd13768">
    <property type="entry name" value="DSS1_Sem1"/>
    <property type="match status" value="1"/>
</dbReference>
<evidence type="ECO:0000256" key="2">
    <source>
        <dbReference type="RuleBase" id="RU369057"/>
    </source>
</evidence>
<feature type="region of interest" description="Disordered" evidence="3">
    <location>
        <begin position="81"/>
        <end position="104"/>
    </location>
</feature>
<dbReference type="EMBL" id="UYYB01119571">
    <property type="protein sequence ID" value="VDM82819.1"/>
    <property type="molecule type" value="Genomic_DNA"/>
</dbReference>